<dbReference type="OrthoDB" id="6882680at2"/>
<dbReference type="SUPFAM" id="SSF53720">
    <property type="entry name" value="ALDH-like"/>
    <property type="match status" value="1"/>
</dbReference>
<name>A0A318RGB4_WILLI</name>
<dbReference type="Proteomes" id="UP000247591">
    <property type="component" value="Unassembled WGS sequence"/>
</dbReference>
<dbReference type="NCBIfam" id="NF045736">
    <property type="entry name" value="PaDhStyDRhodo"/>
    <property type="match status" value="1"/>
</dbReference>
<dbReference type="InterPro" id="IPR015590">
    <property type="entry name" value="Aldehyde_DH_dom"/>
</dbReference>
<dbReference type="InterPro" id="IPR016161">
    <property type="entry name" value="Ald_DH/histidinol_DH"/>
</dbReference>
<dbReference type="Pfam" id="PF00171">
    <property type="entry name" value="Aldedh"/>
    <property type="match status" value="1"/>
</dbReference>
<keyword evidence="2 4" id="KW-0560">Oxidoreductase</keyword>
<evidence type="ECO:0000256" key="1">
    <source>
        <dbReference type="ARBA" id="ARBA00009986"/>
    </source>
</evidence>
<dbReference type="InterPro" id="IPR016163">
    <property type="entry name" value="Ald_DH_C"/>
</dbReference>
<dbReference type="AlphaFoldDB" id="A0A318RGB4"/>
<evidence type="ECO:0000313" key="6">
    <source>
        <dbReference type="EMBL" id="PYE15901.1"/>
    </source>
</evidence>
<dbReference type="PANTHER" id="PTHR11699">
    <property type="entry name" value="ALDEHYDE DEHYDROGENASE-RELATED"/>
    <property type="match status" value="1"/>
</dbReference>
<reference evidence="6 7" key="1">
    <citation type="submission" date="2018-06" db="EMBL/GenBank/DDBJ databases">
        <title>Genomic Encyclopedia of Type Strains, Phase IV (KMG-IV): sequencing the most valuable type-strain genomes for metagenomic binning, comparative biology and taxonomic classification.</title>
        <authorList>
            <person name="Goeker M."/>
        </authorList>
    </citation>
    <scope>NUCLEOTIDE SEQUENCE [LARGE SCALE GENOMIC DNA]</scope>
    <source>
        <strain evidence="6 7">DSM 45521</strain>
    </source>
</reference>
<comment type="caution">
    <text evidence="6">The sequence shown here is derived from an EMBL/GenBank/DDBJ whole genome shotgun (WGS) entry which is preliminary data.</text>
</comment>
<sequence length="496" mass="51828">MTAVQDSLIAGGGLPDETPTELFVAGTWRQSSDGSSFTDLNPATEEVLAEVSAATASDVDEAVRAARAQLGGEWGSMPGVMRGKILNKVADLIERDADALATLESLDIGKPLGQPAMLDIPNAAATFRHFAGWADKITGQTIPTAGYFGQQTHSYTVREPVGVIGAIVPWNTPLMIAAWKLAPALAAGNTVVVKPSEDAPLSILHLAKLLQESGIPDGVVSVVPGLGDVAGDALVRHPDVDKISFTGSPRVGRLIAKIAADTFKRTTLELGGKSPQIILADADVEAAINGTAMGLFFNQGEVCAAGTRVLVHRSLYSQVVDGLAAAASAQVLGDPREAATTMGALVNAKQRDSVLAYIEAGKRDGARVVAGGHRHGDKGFFVQPTIFADASNDMTIAREEIFGPVGTVIPFDDVDEAIRIANDTEYGLAASIWTRDVSYAHRLAAQVRAGAVWVNGWAAIDPALPWGGMKSSGTGRELGWAGIEANTEEKVVTVVL</sequence>
<dbReference type="EMBL" id="QJSP01000009">
    <property type="protein sequence ID" value="PYE15901.1"/>
    <property type="molecule type" value="Genomic_DNA"/>
</dbReference>
<accession>A0A318RGB4</accession>
<dbReference type="InterPro" id="IPR029510">
    <property type="entry name" value="Ald_DH_CS_GLU"/>
</dbReference>
<evidence type="ECO:0000256" key="3">
    <source>
        <dbReference type="PROSITE-ProRule" id="PRU10007"/>
    </source>
</evidence>
<protein>
    <submittedName>
        <fullName evidence="6">Betaine-aldehyde dehydrogenase</fullName>
    </submittedName>
</protein>
<dbReference type="Gene3D" id="3.40.309.10">
    <property type="entry name" value="Aldehyde Dehydrogenase, Chain A, domain 2"/>
    <property type="match status" value="1"/>
</dbReference>
<organism evidence="6 7">
    <name type="scientific">Williamsia limnetica</name>
    <dbReference type="NCBI Taxonomy" id="882452"/>
    <lineage>
        <taxon>Bacteria</taxon>
        <taxon>Bacillati</taxon>
        <taxon>Actinomycetota</taxon>
        <taxon>Actinomycetes</taxon>
        <taxon>Mycobacteriales</taxon>
        <taxon>Nocardiaceae</taxon>
        <taxon>Williamsia</taxon>
    </lineage>
</organism>
<dbReference type="Gene3D" id="3.40.605.10">
    <property type="entry name" value="Aldehyde Dehydrogenase, Chain A, domain 1"/>
    <property type="match status" value="1"/>
</dbReference>
<gene>
    <name evidence="6" type="ORF">DFR67_109129</name>
</gene>
<dbReference type="FunFam" id="3.40.605.10:FF:000001">
    <property type="entry name" value="Aldehyde dehydrogenase 1"/>
    <property type="match status" value="1"/>
</dbReference>
<proteinExistence type="inferred from homology"/>
<evidence type="ECO:0000259" key="5">
    <source>
        <dbReference type="Pfam" id="PF00171"/>
    </source>
</evidence>
<dbReference type="GO" id="GO:0016620">
    <property type="term" value="F:oxidoreductase activity, acting on the aldehyde or oxo group of donors, NAD or NADP as acceptor"/>
    <property type="evidence" value="ECO:0007669"/>
    <property type="project" value="InterPro"/>
</dbReference>
<dbReference type="RefSeq" id="WP_110470543.1">
    <property type="nucleotide sequence ID" value="NZ_QJSP01000009.1"/>
</dbReference>
<evidence type="ECO:0000313" key="7">
    <source>
        <dbReference type="Proteomes" id="UP000247591"/>
    </source>
</evidence>
<evidence type="ECO:0000256" key="2">
    <source>
        <dbReference type="ARBA" id="ARBA00023002"/>
    </source>
</evidence>
<dbReference type="InterPro" id="IPR016160">
    <property type="entry name" value="Ald_DH_CS_CYS"/>
</dbReference>
<dbReference type="PROSITE" id="PS00070">
    <property type="entry name" value="ALDEHYDE_DEHYDR_CYS"/>
    <property type="match status" value="1"/>
</dbReference>
<dbReference type="FunFam" id="3.40.309.10:FF:000012">
    <property type="entry name" value="Betaine aldehyde dehydrogenase"/>
    <property type="match status" value="1"/>
</dbReference>
<evidence type="ECO:0000256" key="4">
    <source>
        <dbReference type="RuleBase" id="RU003345"/>
    </source>
</evidence>
<keyword evidence="7" id="KW-1185">Reference proteome</keyword>
<feature type="active site" evidence="3">
    <location>
        <position position="269"/>
    </location>
</feature>
<dbReference type="PROSITE" id="PS00687">
    <property type="entry name" value="ALDEHYDE_DEHYDR_GLU"/>
    <property type="match status" value="1"/>
</dbReference>
<dbReference type="InterPro" id="IPR016162">
    <property type="entry name" value="Ald_DH_N"/>
</dbReference>
<comment type="similarity">
    <text evidence="1 4">Belongs to the aldehyde dehydrogenase family.</text>
</comment>
<feature type="domain" description="Aldehyde dehydrogenase" evidence="5">
    <location>
        <begin position="28"/>
        <end position="492"/>
    </location>
</feature>